<comment type="caution">
    <text evidence="1">The sequence shown here is derived from an EMBL/GenBank/DDBJ whole genome shotgun (WGS) entry which is preliminary data.</text>
</comment>
<dbReference type="Proteomes" id="UP000649326">
    <property type="component" value="Unassembled WGS sequence"/>
</dbReference>
<gene>
    <name evidence="1" type="ORF">EYH13_03680</name>
</gene>
<evidence type="ECO:0000313" key="2">
    <source>
        <dbReference type="Proteomes" id="UP000649326"/>
    </source>
</evidence>
<reference evidence="1" key="1">
    <citation type="journal article" date="2020" name="ISME J.">
        <title>Gammaproteobacteria mediating utilization of methyl-, sulfur- and petroleum organic compounds in deep ocean hydrothermal plumes.</title>
        <authorList>
            <person name="Zhou Z."/>
            <person name="Liu Y."/>
            <person name="Pan J."/>
            <person name="Cron B.R."/>
            <person name="Toner B.M."/>
            <person name="Anantharaman K."/>
            <person name="Breier J.A."/>
            <person name="Dick G.J."/>
            <person name="Li M."/>
        </authorList>
    </citation>
    <scope>NUCLEOTIDE SEQUENCE</scope>
    <source>
        <strain evidence="1">SZUA-1451</strain>
    </source>
</reference>
<feature type="non-terminal residue" evidence="1">
    <location>
        <position position="1"/>
    </location>
</feature>
<protein>
    <submittedName>
        <fullName evidence="1">DUF58 domain-containing protein</fullName>
    </submittedName>
</protein>
<name>A0A833E0A2_9EURY</name>
<dbReference type="EMBL" id="DQUG01000152">
    <property type="protein sequence ID" value="HIP75234.1"/>
    <property type="molecule type" value="Genomic_DNA"/>
</dbReference>
<proteinExistence type="predicted"/>
<dbReference type="AlphaFoldDB" id="A0A833E0A2"/>
<accession>A0A833E0A2</accession>
<organism evidence="1 2">
    <name type="scientific">Thermococcus paralvinellae</name>
    <dbReference type="NCBI Taxonomy" id="582419"/>
    <lineage>
        <taxon>Archaea</taxon>
        <taxon>Methanobacteriati</taxon>
        <taxon>Methanobacteriota</taxon>
        <taxon>Thermococci</taxon>
        <taxon>Thermococcales</taxon>
        <taxon>Thermococcaceae</taxon>
        <taxon>Thermococcus</taxon>
    </lineage>
</organism>
<sequence>PSYLIIITDLMSNTSQLYRLMLMTRKKHKGIILSPNPVLFYSDKLDEETLKFLYEKYLERERIVRKFNSIIPTIDLGPSDDLREIVRKLK</sequence>
<evidence type="ECO:0000313" key="1">
    <source>
        <dbReference type="EMBL" id="HIP75234.1"/>
    </source>
</evidence>